<dbReference type="SMART" id="SM00487">
    <property type="entry name" value="DEXDc"/>
    <property type="match status" value="1"/>
</dbReference>
<dbReference type="PANTHER" id="PTHR11472:SF34">
    <property type="entry name" value="REGULATOR OF TELOMERE ELONGATION HELICASE 1"/>
    <property type="match status" value="1"/>
</dbReference>
<evidence type="ECO:0000256" key="5">
    <source>
        <dbReference type="ARBA" id="ARBA00038058"/>
    </source>
</evidence>
<name>A0A1G7ABI7_9BURK</name>
<dbReference type="Proteomes" id="UP000198781">
    <property type="component" value="Unassembled WGS sequence"/>
</dbReference>
<evidence type="ECO:0000256" key="8">
    <source>
        <dbReference type="SAM" id="MobiDB-lite"/>
    </source>
</evidence>
<keyword evidence="4" id="KW-0067">ATP-binding</keyword>
<protein>
    <recommendedName>
        <fullName evidence="6">DNA 5'-3' helicase</fullName>
        <ecNumber evidence="6">5.6.2.3</ecNumber>
    </recommendedName>
</protein>
<dbReference type="PANTHER" id="PTHR11472">
    <property type="entry name" value="DNA REPAIR DEAD HELICASE RAD3/XP-D SUBFAMILY MEMBER"/>
    <property type="match status" value="1"/>
</dbReference>
<feature type="domain" description="Helicase ATP-binding" evidence="9">
    <location>
        <begin position="42"/>
        <end position="312"/>
    </location>
</feature>
<dbReference type="GO" id="GO:0006139">
    <property type="term" value="P:nucleobase-containing compound metabolic process"/>
    <property type="evidence" value="ECO:0007669"/>
    <property type="project" value="InterPro"/>
</dbReference>
<dbReference type="AlphaFoldDB" id="A0A1G7ABI7"/>
<evidence type="ECO:0000256" key="6">
    <source>
        <dbReference type="ARBA" id="ARBA00044969"/>
    </source>
</evidence>
<dbReference type="Pfam" id="PF13307">
    <property type="entry name" value="Helicase_C_2"/>
    <property type="match status" value="1"/>
</dbReference>
<comment type="similarity">
    <text evidence="5">Belongs to the helicase family. DinG subfamily.</text>
</comment>
<dbReference type="Pfam" id="PF00270">
    <property type="entry name" value="DEAD"/>
    <property type="match status" value="1"/>
</dbReference>
<evidence type="ECO:0000256" key="3">
    <source>
        <dbReference type="ARBA" id="ARBA00022801"/>
    </source>
</evidence>
<evidence type="ECO:0000256" key="4">
    <source>
        <dbReference type="ARBA" id="ARBA00022840"/>
    </source>
</evidence>
<organism evidence="10 11">
    <name type="scientific">Paracidovorax valerianellae</name>
    <dbReference type="NCBI Taxonomy" id="187868"/>
    <lineage>
        <taxon>Bacteria</taxon>
        <taxon>Pseudomonadati</taxon>
        <taxon>Pseudomonadota</taxon>
        <taxon>Betaproteobacteria</taxon>
        <taxon>Burkholderiales</taxon>
        <taxon>Comamonadaceae</taxon>
        <taxon>Paracidovorax</taxon>
    </lineage>
</organism>
<dbReference type="SUPFAM" id="SSF52540">
    <property type="entry name" value="P-loop containing nucleoside triphosphate hydrolases"/>
    <property type="match status" value="2"/>
</dbReference>
<dbReference type="PROSITE" id="PS51193">
    <property type="entry name" value="HELICASE_ATP_BIND_2"/>
    <property type="match status" value="1"/>
</dbReference>
<dbReference type="InterPro" id="IPR045028">
    <property type="entry name" value="DinG/Rad3-like"/>
</dbReference>
<dbReference type="GO" id="GO:0016818">
    <property type="term" value="F:hydrolase activity, acting on acid anhydrides, in phosphorus-containing anhydrides"/>
    <property type="evidence" value="ECO:0007669"/>
    <property type="project" value="InterPro"/>
</dbReference>
<dbReference type="EC" id="5.6.2.3" evidence="6"/>
<comment type="catalytic activity">
    <reaction evidence="7">
        <text>ATP + H2O = ADP + phosphate + H(+)</text>
        <dbReference type="Rhea" id="RHEA:13065"/>
        <dbReference type="ChEBI" id="CHEBI:15377"/>
        <dbReference type="ChEBI" id="CHEBI:15378"/>
        <dbReference type="ChEBI" id="CHEBI:30616"/>
        <dbReference type="ChEBI" id="CHEBI:43474"/>
        <dbReference type="ChEBI" id="CHEBI:456216"/>
        <dbReference type="EC" id="5.6.2.3"/>
    </reaction>
</comment>
<evidence type="ECO:0000259" key="9">
    <source>
        <dbReference type="PROSITE" id="PS51193"/>
    </source>
</evidence>
<evidence type="ECO:0000313" key="10">
    <source>
        <dbReference type="EMBL" id="SDE12169.1"/>
    </source>
</evidence>
<dbReference type="Gene3D" id="3.40.50.300">
    <property type="entry name" value="P-loop containing nucleotide triphosphate hydrolases"/>
    <property type="match status" value="2"/>
</dbReference>
<keyword evidence="3" id="KW-0378">Hydrolase</keyword>
<sequence length="729" mass="78670">MLQSHRVGCSACLAMQGLNGMDLPRTESLVHSVQAAFAQGGVLTLAHEHFKPRAGQTEMAVAVAETIEQGGALVVEAGTGVGKTFSYLVPALLSGERVLVSTATKALQDQLFARDLPRLVDAFALPVRTALLKGRASYLCLHRMELARQDGAAHDASVARVLARVETWSQSTVSGDLAELPGLDERSPVIPLVTSTRENCLGSPCPRFRACHVHRARREALAADVVVINHHLFFADRAIRDSGMAELLPTVRVVIFDEAHQLNETGVQFMGRQASTAQLLDFSRDVMAAGLQFARGLVDWLAVAAALDRAARDLRLTVGRAAAGARLRWTGEVPDGVDPGDWHAAMLQVVGACRNALAALDSVSEIAPDFVRLHGRAVQLMERMDGFSQPCGPDAVRWVDVAGALRLVEAPLDIAGPMRSLWHLPTGQSADGAESGFDVDANAEADANASAWDEPEQERPPQGKPRSWIFTSATLGDDATLRWFTEPCGLQEARVLKVDSPFDYSSQAAFYVPRELPKPADPAHSAALAAWVGEAAQVLGGRTLVLTTTLKALRSIGEALQARFAAEPAIEVLVQGQWPKRRLMERFREGASEGRAGCVLVASATFWEGFDVPGEALQLVVIDKLPFPPPSDPLVEARSQRLEQAKRSAFRYFSLPEAAIALKQGAGRLIRSETDRGVLVVADTRLVDMGYGKRLLAALPPMRRLQTAQEFEAALRALTTPSTTVPPWP</sequence>
<dbReference type="InterPro" id="IPR011545">
    <property type="entry name" value="DEAD/DEAH_box_helicase_dom"/>
</dbReference>
<evidence type="ECO:0000256" key="7">
    <source>
        <dbReference type="ARBA" id="ARBA00048954"/>
    </source>
</evidence>
<evidence type="ECO:0000256" key="1">
    <source>
        <dbReference type="ARBA" id="ARBA00001966"/>
    </source>
</evidence>
<dbReference type="InterPro" id="IPR014001">
    <property type="entry name" value="Helicase_ATP-bd"/>
</dbReference>
<dbReference type="GO" id="GO:0003676">
    <property type="term" value="F:nucleic acid binding"/>
    <property type="evidence" value="ECO:0007669"/>
    <property type="project" value="InterPro"/>
</dbReference>
<keyword evidence="10" id="KW-0347">Helicase</keyword>
<dbReference type="InterPro" id="IPR006555">
    <property type="entry name" value="ATP-dep_Helicase_C"/>
</dbReference>
<proteinExistence type="inferred from homology"/>
<gene>
    <name evidence="10" type="ORF">SAMN05192589_112125</name>
</gene>
<dbReference type="InterPro" id="IPR014013">
    <property type="entry name" value="Helic_SF1/SF2_ATP-bd_DinG/Rad3"/>
</dbReference>
<dbReference type="GO" id="GO:0043139">
    <property type="term" value="F:5'-3' DNA helicase activity"/>
    <property type="evidence" value="ECO:0007669"/>
    <property type="project" value="UniProtKB-EC"/>
</dbReference>
<accession>A0A1G7ABI7</accession>
<evidence type="ECO:0000313" key="11">
    <source>
        <dbReference type="Proteomes" id="UP000198781"/>
    </source>
</evidence>
<keyword evidence="11" id="KW-1185">Reference proteome</keyword>
<dbReference type="GO" id="GO:0005524">
    <property type="term" value="F:ATP binding"/>
    <property type="evidence" value="ECO:0007669"/>
    <property type="project" value="UniProtKB-KW"/>
</dbReference>
<reference evidence="10 11" key="1">
    <citation type="submission" date="2016-10" db="EMBL/GenBank/DDBJ databases">
        <authorList>
            <person name="de Groot N.N."/>
        </authorList>
    </citation>
    <scope>NUCLEOTIDE SEQUENCE [LARGE SCALE GENOMIC DNA]</scope>
    <source>
        <strain evidence="10 11">DSM 16619</strain>
    </source>
</reference>
<feature type="region of interest" description="Disordered" evidence="8">
    <location>
        <begin position="446"/>
        <end position="468"/>
    </location>
</feature>
<comment type="cofactor">
    <cofactor evidence="1">
        <name>[4Fe-4S] cluster</name>
        <dbReference type="ChEBI" id="CHEBI:49883"/>
    </cofactor>
</comment>
<evidence type="ECO:0000256" key="2">
    <source>
        <dbReference type="ARBA" id="ARBA00022741"/>
    </source>
</evidence>
<dbReference type="SMART" id="SM00491">
    <property type="entry name" value="HELICc2"/>
    <property type="match status" value="1"/>
</dbReference>
<dbReference type="EMBL" id="FMZC01000012">
    <property type="protein sequence ID" value="SDE12169.1"/>
    <property type="molecule type" value="Genomic_DNA"/>
</dbReference>
<dbReference type="InterPro" id="IPR027417">
    <property type="entry name" value="P-loop_NTPase"/>
</dbReference>
<dbReference type="STRING" id="187868.SAMN05192589_112125"/>
<keyword evidence="2" id="KW-0547">Nucleotide-binding</keyword>